<dbReference type="Proteomes" id="UP000583929">
    <property type="component" value="Unassembled WGS sequence"/>
</dbReference>
<accession>A0A7J6HZG7</accession>
<evidence type="ECO:0000313" key="2">
    <source>
        <dbReference type="Proteomes" id="UP000583929"/>
    </source>
</evidence>
<evidence type="ECO:0000313" key="1">
    <source>
        <dbReference type="EMBL" id="KAF4400684.1"/>
    </source>
</evidence>
<protein>
    <submittedName>
        <fullName evidence="1">Uncharacterized protein</fullName>
    </submittedName>
</protein>
<keyword evidence="2" id="KW-1185">Reference proteome</keyword>
<sequence>MGFSMGGQAIWGCLKYISNRVACEKSVCTNSPTTIFSNMSYASSVTPALASPLMKIAKETASGRIPLFCISYHRFQAPFRFPVLKYPSKSTRKASFLSASPVSPDLTYPSIMILYVTVFGKIPTLRIPSKKLLAFTMSPSLHMALITVLKVTTLGSHPFEIIKCIHSSAFEICPIIQFALITMLYPKTSGSQPNFLITCNKLSPVESNPFRQNPRIIILNV</sequence>
<organism evidence="1 2">
    <name type="scientific">Cannabis sativa</name>
    <name type="common">Hemp</name>
    <name type="synonym">Marijuana</name>
    <dbReference type="NCBI Taxonomy" id="3483"/>
    <lineage>
        <taxon>Eukaryota</taxon>
        <taxon>Viridiplantae</taxon>
        <taxon>Streptophyta</taxon>
        <taxon>Embryophyta</taxon>
        <taxon>Tracheophyta</taxon>
        <taxon>Spermatophyta</taxon>
        <taxon>Magnoliopsida</taxon>
        <taxon>eudicotyledons</taxon>
        <taxon>Gunneridae</taxon>
        <taxon>Pentapetalae</taxon>
        <taxon>rosids</taxon>
        <taxon>fabids</taxon>
        <taxon>Rosales</taxon>
        <taxon>Cannabaceae</taxon>
        <taxon>Cannabis</taxon>
    </lineage>
</organism>
<comment type="caution">
    <text evidence="1">The sequence shown here is derived from an EMBL/GenBank/DDBJ whole genome shotgun (WGS) entry which is preliminary data.</text>
</comment>
<dbReference type="EMBL" id="JAATIQ010000015">
    <property type="protein sequence ID" value="KAF4400684.1"/>
    <property type="molecule type" value="Genomic_DNA"/>
</dbReference>
<proteinExistence type="predicted"/>
<reference evidence="1 2" key="1">
    <citation type="journal article" date="2020" name="bioRxiv">
        <title>Sequence and annotation of 42 cannabis genomes reveals extensive copy number variation in cannabinoid synthesis and pathogen resistance genes.</title>
        <authorList>
            <person name="Mckernan K.J."/>
            <person name="Helbert Y."/>
            <person name="Kane L.T."/>
            <person name="Ebling H."/>
            <person name="Zhang L."/>
            <person name="Liu B."/>
            <person name="Eaton Z."/>
            <person name="Mclaughlin S."/>
            <person name="Kingan S."/>
            <person name="Baybayan P."/>
            <person name="Concepcion G."/>
            <person name="Jordan M."/>
            <person name="Riva A."/>
            <person name="Barbazuk W."/>
            <person name="Harkins T."/>
        </authorList>
    </citation>
    <scope>NUCLEOTIDE SEQUENCE [LARGE SCALE GENOMIC DNA]</scope>
    <source>
        <strain evidence="2">cv. Jamaican Lion 4</strain>
        <tissue evidence="1">Leaf</tissue>
    </source>
</reference>
<name>A0A7J6HZG7_CANSA</name>
<dbReference type="AlphaFoldDB" id="A0A7J6HZG7"/>
<gene>
    <name evidence="1" type="ORF">G4B88_001239</name>
</gene>